<protein>
    <submittedName>
        <fullName evidence="1">Uncharacterized protein</fullName>
    </submittedName>
</protein>
<proteinExistence type="predicted"/>
<dbReference type="EMBL" id="BLXT01000744">
    <property type="protein sequence ID" value="GFN79806.1"/>
    <property type="molecule type" value="Genomic_DNA"/>
</dbReference>
<sequence>MADFCPRFGQAYTVYLDPVRSRKMATELVPPEIGLYLDLTRGGLCAPKSCYHWREHALSSRKSHTYGEKQTNKRRGLTLQYWVRDHAKHMTVL</sequence>
<dbReference type="AlphaFoldDB" id="A0AAV3YCI1"/>
<accession>A0AAV3YCI1</accession>
<gene>
    <name evidence="1" type="ORF">PoB_000631200</name>
</gene>
<comment type="caution">
    <text evidence="1">The sequence shown here is derived from an EMBL/GenBank/DDBJ whole genome shotgun (WGS) entry which is preliminary data.</text>
</comment>
<dbReference type="Proteomes" id="UP000735302">
    <property type="component" value="Unassembled WGS sequence"/>
</dbReference>
<organism evidence="1 2">
    <name type="scientific">Plakobranchus ocellatus</name>
    <dbReference type="NCBI Taxonomy" id="259542"/>
    <lineage>
        <taxon>Eukaryota</taxon>
        <taxon>Metazoa</taxon>
        <taxon>Spiralia</taxon>
        <taxon>Lophotrochozoa</taxon>
        <taxon>Mollusca</taxon>
        <taxon>Gastropoda</taxon>
        <taxon>Heterobranchia</taxon>
        <taxon>Euthyneura</taxon>
        <taxon>Panpulmonata</taxon>
        <taxon>Sacoglossa</taxon>
        <taxon>Placobranchoidea</taxon>
        <taxon>Plakobranchidae</taxon>
        <taxon>Plakobranchus</taxon>
    </lineage>
</organism>
<evidence type="ECO:0000313" key="2">
    <source>
        <dbReference type="Proteomes" id="UP000735302"/>
    </source>
</evidence>
<evidence type="ECO:0000313" key="1">
    <source>
        <dbReference type="EMBL" id="GFN79806.1"/>
    </source>
</evidence>
<keyword evidence="2" id="KW-1185">Reference proteome</keyword>
<name>A0AAV3YCI1_9GAST</name>
<reference evidence="1 2" key="1">
    <citation type="journal article" date="2021" name="Elife">
        <title>Chloroplast acquisition without the gene transfer in kleptoplastic sea slugs, Plakobranchus ocellatus.</title>
        <authorList>
            <person name="Maeda T."/>
            <person name="Takahashi S."/>
            <person name="Yoshida T."/>
            <person name="Shimamura S."/>
            <person name="Takaki Y."/>
            <person name="Nagai Y."/>
            <person name="Toyoda A."/>
            <person name="Suzuki Y."/>
            <person name="Arimoto A."/>
            <person name="Ishii H."/>
            <person name="Satoh N."/>
            <person name="Nishiyama T."/>
            <person name="Hasebe M."/>
            <person name="Maruyama T."/>
            <person name="Minagawa J."/>
            <person name="Obokata J."/>
            <person name="Shigenobu S."/>
        </authorList>
    </citation>
    <scope>NUCLEOTIDE SEQUENCE [LARGE SCALE GENOMIC DNA]</scope>
</reference>